<evidence type="ECO:0000313" key="13">
    <source>
        <dbReference type="Proteomes" id="UP000324585"/>
    </source>
</evidence>
<sequence>MSFLNGTTLAELRANASEVSGVPAQHVNDAADAGRPYEGQEQPNTDAPASESIAEVPNVATSRKKMSMLCADCSRGARALNDALVNAVGSRCCVGASTSRLGEAEASGECFHCSGCKQIVSTGNGVLYEDEWSKIEATECKEEKSRQGRQETGHVHTQEDVARGLSPEELSTVQLGTCKTLLVQSHVGHFGPALGWSALTSLWKTLSTGFAWLNPPAQISEVMWFVTAILLVGFSAMYIARIVTFPAGFRSDLKDYRRVNFFAAPLIATTNLLLTVPQFMHADKTALRVMFYLCVTYQTLLSLFIYGEWLFGATNMFAHVHPLYQMAVIGYFVLATLGSRLGELSAAMFCFSVGLLFLAVVFFTLFQRLAERYIHHAQLVGPTMFLFLAPPGAAAVATWSIVISHGEEPSSSGSYFFGDFFFYTDVFIYMLLLRLLPQFWTNKFTIVWWAYVFPMLTASIAATHFAIKEDSIFWNIVAIVMVVFGTLACLIISTVTVYFILKRCIPDDEESVAVCKAVQVKKARAQASRLHV</sequence>
<feature type="region of interest" description="Disordered" evidence="10">
    <location>
        <begin position="142"/>
        <end position="161"/>
    </location>
</feature>
<dbReference type="Pfam" id="PF03595">
    <property type="entry name" value="SLAC1"/>
    <property type="match status" value="1"/>
</dbReference>
<dbReference type="Proteomes" id="UP000324585">
    <property type="component" value="Unassembled WGS sequence"/>
</dbReference>
<feature type="transmembrane region" description="Helical" evidence="11">
    <location>
        <begin position="222"/>
        <end position="240"/>
    </location>
</feature>
<dbReference type="InterPro" id="IPR004695">
    <property type="entry name" value="SLAC1/Mae1/Ssu1/TehA"/>
</dbReference>
<keyword evidence="9 11" id="KW-0472">Membrane</keyword>
<dbReference type="InterPro" id="IPR030183">
    <property type="entry name" value="SLAC/SLAH"/>
</dbReference>
<dbReference type="PANTHER" id="PTHR31269:SF2">
    <property type="entry name" value="S-TYPE ANION CHANNEL SLAH3"/>
    <property type="match status" value="1"/>
</dbReference>
<evidence type="ECO:0000256" key="11">
    <source>
        <dbReference type="SAM" id="Phobius"/>
    </source>
</evidence>
<feature type="transmembrane region" description="Helical" evidence="11">
    <location>
        <begin position="323"/>
        <end position="340"/>
    </location>
</feature>
<evidence type="ECO:0000256" key="3">
    <source>
        <dbReference type="ARBA" id="ARBA00007808"/>
    </source>
</evidence>
<evidence type="ECO:0000256" key="4">
    <source>
        <dbReference type="ARBA" id="ARBA00022448"/>
    </source>
</evidence>
<feature type="transmembrane region" description="Helical" evidence="11">
    <location>
        <begin position="286"/>
        <end position="311"/>
    </location>
</feature>
<dbReference type="GO" id="GO:0012505">
    <property type="term" value="C:endomembrane system"/>
    <property type="evidence" value="ECO:0007669"/>
    <property type="project" value="UniProtKB-SubCell"/>
</dbReference>
<gene>
    <name evidence="12" type="ORF">FVE85_5313</name>
</gene>
<feature type="transmembrane region" description="Helical" evidence="11">
    <location>
        <begin position="448"/>
        <end position="467"/>
    </location>
</feature>
<dbReference type="OrthoDB" id="1099at2759"/>
<dbReference type="Gene3D" id="1.50.10.150">
    <property type="entry name" value="Voltage-dependent anion channel"/>
    <property type="match status" value="1"/>
</dbReference>
<evidence type="ECO:0000256" key="9">
    <source>
        <dbReference type="ARBA" id="ARBA00023136"/>
    </source>
</evidence>
<keyword evidence="8" id="KW-0406">Ion transport</keyword>
<reference evidence="13" key="1">
    <citation type="journal article" date="2019" name="Nat. Commun.">
        <title>Expansion of phycobilisome linker gene families in mesophilic red algae.</title>
        <authorList>
            <person name="Lee J."/>
            <person name="Kim D."/>
            <person name="Bhattacharya D."/>
            <person name="Yoon H.S."/>
        </authorList>
    </citation>
    <scope>NUCLEOTIDE SEQUENCE [LARGE SCALE GENOMIC DNA]</scope>
    <source>
        <strain evidence="13">CCMP 1328</strain>
    </source>
</reference>
<dbReference type="AlphaFoldDB" id="A0A5J4Z3A2"/>
<comment type="similarity">
    <text evidence="3">Belongs to the SLAC1 S-type anion channel family.</text>
</comment>
<evidence type="ECO:0000313" key="12">
    <source>
        <dbReference type="EMBL" id="KAA8497728.1"/>
    </source>
</evidence>
<feature type="transmembrane region" description="Helical" evidence="11">
    <location>
        <begin position="415"/>
        <end position="436"/>
    </location>
</feature>
<feature type="transmembrane region" description="Helical" evidence="11">
    <location>
        <begin position="261"/>
        <end position="280"/>
    </location>
</feature>
<feature type="transmembrane region" description="Helical" evidence="11">
    <location>
        <begin position="346"/>
        <end position="367"/>
    </location>
</feature>
<dbReference type="GO" id="GO:0008308">
    <property type="term" value="F:voltage-gated monoatomic anion channel activity"/>
    <property type="evidence" value="ECO:0007669"/>
    <property type="project" value="InterPro"/>
</dbReference>
<organism evidence="12 13">
    <name type="scientific">Porphyridium purpureum</name>
    <name type="common">Red alga</name>
    <name type="synonym">Porphyridium cruentum</name>
    <dbReference type="NCBI Taxonomy" id="35688"/>
    <lineage>
        <taxon>Eukaryota</taxon>
        <taxon>Rhodophyta</taxon>
        <taxon>Bangiophyceae</taxon>
        <taxon>Porphyridiales</taxon>
        <taxon>Porphyridiaceae</taxon>
        <taxon>Porphyridium</taxon>
    </lineage>
</organism>
<dbReference type="PANTHER" id="PTHR31269">
    <property type="entry name" value="S-TYPE ANION CHANNEL SLAH3"/>
    <property type="match status" value="1"/>
</dbReference>
<feature type="transmembrane region" description="Helical" evidence="11">
    <location>
        <begin position="473"/>
        <end position="501"/>
    </location>
</feature>
<evidence type="ECO:0000256" key="7">
    <source>
        <dbReference type="ARBA" id="ARBA00022989"/>
    </source>
</evidence>
<keyword evidence="13" id="KW-1185">Reference proteome</keyword>
<comment type="subcellular location">
    <subcellularLocation>
        <location evidence="2">Cell membrane</location>
    </subcellularLocation>
    <subcellularLocation>
        <location evidence="1">Endomembrane system</location>
        <topology evidence="1">Multi-pass membrane protein</topology>
    </subcellularLocation>
</comment>
<keyword evidence="6 11" id="KW-0812">Transmembrane</keyword>
<dbReference type="EMBL" id="VRMN01000001">
    <property type="protein sequence ID" value="KAA8497728.1"/>
    <property type="molecule type" value="Genomic_DNA"/>
</dbReference>
<dbReference type="GO" id="GO:0005886">
    <property type="term" value="C:plasma membrane"/>
    <property type="evidence" value="ECO:0007669"/>
    <property type="project" value="UniProtKB-SubCell"/>
</dbReference>
<accession>A0A5J4Z3A2</accession>
<dbReference type="OMA" id="HEVKGIM"/>
<name>A0A5J4Z3A2_PORPP</name>
<proteinExistence type="inferred from homology"/>
<keyword evidence="7 11" id="KW-1133">Transmembrane helix</keyword>
<dbReference type="InterPro" id="IPR038665">
    <property type="entry name" value="Voltage-dep_anion_channel_sf"/>
</dbReference>
<evidence type="ECO:0000256" key="10">
    <source>
        <dbReference type="SAM" id="MobiDB-lite"/>
    </source>
</evidence>
<feature type="transmembrane region" description="Helical" evidence="11">
    <location>
        <begin position="379"/>
        <end position="403"/>
    </location>
</feature>
<evidence type="ECO:0000256" key="6">
    <source>
        <dbReference type="ARBA" id="ARBA00022692"/>
    </source>
</evidence>
<evidence type="ECO:0000256" key="1">
    <source>
        <dbReference type="ARBA" id="ARBA00004127"/>
    </source>
</evidence>
<dbReference type="GO" id="GO:0006873">
    <property type="term" value="P:intracellular monoatomic ion homeostasis"/>
    <property type="evidence" value="ECO:0007669"/>
    <property type="project" value="InterPro"/>
</dbReference>
<keyword evidence="4" id="KW-0813">Transport</keyword>
<comment type="caution">
    <text evidence="12">The sequence shown here is derived from an EMBL/GenBank/DDBJ whole genome shotgun (WGS) entry which is preliminary data.</text>
</comment>
<evidence type="ECO:0000256" key="8">
    <source>
        <dbReference type="ARBA" id="ARBA00023065"/>
    </source>
</evidence>
<keyword evidence="5" id="KW-1003">Cell membrane</keyword>
<evidence type="ECO:0000256" key="5">
    <source>
        <dbReference type="ARBA" id="ARBA00022475"/>
    </source>
</evidence>
<protein>
    <submittedName>
        <fullName evidence="12">S-type anion channel SLAH3</fullName>
    </submittedName>
</protein>
<evidence type="ECO:0000256" key="2">
    <source>
        <dbReference type="ARBA" id="ARBA00004236"/>
    </source>
</evidence>